<sequence length="321" mass="37499">MPFPFLQLATETRLPIYRLLLPCSEYAFEAQKDDCPVRWYLGQYPCPSILLVNRQIHREAAEILYSENFFAIYVRHPRDPRLPMNESRVDPESFMFVSWAKSPEAKMNRAWAHPQNPRVPCSSLGHHQSFHHIRKFHISLPSFDGLSGVDMFMKKTSFAAFKGVNAWIENCAKEGGYPDAAEKERMSIVQQFKDPIDELGRLLQTSERIDQLYLSVQAPKSQIMFFEYLLEELLNVVEVGGASCYFAPSLLHPYTRMLWGNLDHSQLRRWENLLQLKPKKQREESRLPPEVDDMYRLLQAIRTYQKLDSFPMPDWLSPMPA</sequence>
<proteinExistence type="predicted"/>
<dbReference type="InterPro" id="IPR038883">
    <property type="entry name" value="AN11006-like"/>
</dbReference>
<name>A0A8H3ELH0_9LECA</name>
<accession>A0A8H3ELH0</accession>
<evidence type="ECO:0000313" key="1">
    <source>
        <dbReference type="EMBL" id="CAF9907394.1"/>
    </source>
</evidence>
<dbReference type="EMBL" id="CAJPDR010000021">
    <property type="protein sequence ID" value="CAF9907394.1"/>
    <property type="molecule type" value="Genomic_DNA"/>
</dbReference>
<reference evidence="1" key="1">
    <citation type="submission" date="2021-03" db="EMBL/GenBank/DDBJ databases">
        <authorList>
            <person name="Tagirdzhanova G."/>
        </authorList>
    </citation>
    <scope>NUCLEOTIDE SEQUENCE</scope>
</reference>
<dbReference type="Proteomes" id="UP000664203">
    <property type="component" value="Unassembled WGS sequence"/>
</dbReference>
<evidence type="ECO:0000313" key="2">
    <source>
        <dbReference type="Proteomes" id="UP000664203"/>
    </source>
</evidence>
<comment type="caution">
    <text evidence="1">The sequence shown here is derived from an EMBL/GenBank/DDBJ whole genome shotgun (WGS) entry which is preliminary data.</text>
</comment>
<protein>
    <submittedName>
        <fullName evidence="1">Uncharacterized protein</fullName>
    </submittedName>
</protein>
<dbReference type="AlphaFoldDB" id="A0A8H3ELH0"/>
<gene>
    <name evidence="1" type="ORF">ALECFALPRED_003317</name>
</gene>
<dbReference type="PANTHER" id="PTHR42085:SF2">
    <property type="entry name" value="F-BOX DOMAIN-CONTAINING PROTEIN"/>
    <property type="match status" value="1"/>
</dbReference>
<keyword evidence="2" id="KW-1185">Reference proteome</keyword>
<dbReference type="OrthoDB" id="62952at2759"/>
<dbReference type="PANTHER" id="PTHR42085">
    <property type="entry name" value="F-BOX DOMAIN-CONTAINING PROTEIN"/>
    <property type="match status" value="1"/>
</dbReference>
<organism evidence="1 2">
    <name type="scientific">Alectoria fallacina</name>
    <dbReference type="NCBI Taxonomy" id="1903189"/>
    <lineage>
        <taxon>Eukaryota</taxon>
        <taxon>Fungi</taxon>
        <taxon>Dikarya</taxon>
        <taxon>Ascomycota</taxon>
        <taxon>Pezizomycotina</taxon>
        <taxon>Lecanoromycetes</taxon>
        <taxon>OSLEUM clade</taxon>
        <taxon>Lecanoromycetidae</taxon>
        <taxon>Lecanorales</taxon>
        <taxon>Lecanorineae</taxon>
        <taxon>Parmeliaceae</taxon>
        <taxon>Alectoria</taxon>
    </lineage>
</organism>